<feature type="non-terminal residue" evidence="2">
    <location>
        <position position="1"/>
    </location>
</feature>
<dbReference type="EMBL" id="LAZR01014684">
    <property type="protein sequence ID" value="KKM16394.1"/>
    <property type="molecule type" value="Genomic_DNA"/>
</dbReference>
<organism evidence="2">
    <name type="scientific">marine sediment metagenome</name>
    <dbReference type="NCBI Taxonomy" id="412755"/>
    <lineage>
        <taxon>unclassified sequences</taxon>
        <taxon>metagenomes</taxon>
        <taxon>ecological metagenomes</taxon>
    </lineage>
</organism>
<dbReference type="PROSITE" id="PS51688">
    <property type="entry name" value="ICA"/>
    <property type="match status" value="1"/>
</dbReference>
<evidence type="ECO:0000313" key="2">
    <source>
        <dbReference type="EMBL" id="KKM16394.1"/>
    </source>
</evidence>
<sequence>YSLIRNQSDEATSLGFSAQDVKVFFPHLVSESNLQIGKLRMDKAGMVPVLWQIVKQLKNRIVALEAAP</sequence>
<dbReference type="AlphaFoldDB" id="A0A0F9I9N2"/>
<accession>A0A0F9I9N2</accession>
<name>A0A0F9I9N2_9ZZZZ</name>
<reference evidence="2" key="1">
    <citation type="journal article" date="2015" name="Nature">
        <title>Complex archaea that bridge the gap between prokaryotes and eukaryotes.</title>
        <authorList>
            <person name="Spang A."/>
            <person name="Saw J.H."/>
            <person name="Jorgensen S.L."/>
            <person name="Zaremba-Niedzwiedzka K."/>
            <person name="Martijn J."/>
            <person name="Lind A.E."/>
            <person name="van Eijk R."/>
            <person name="Schleper C."/>
            <person name="Guy L."/>
            <person name="Ettema T.J."/>
        </authorList>
    </citation>
    <scope>NUCLEOTIDE SEQUENCE</scope>
</reference>
<dbReference type="InterPro" id="IPR030392">
    <property type="entry name" value="S74_ICA"/>
</dbReference>
<protein>
    <recommendedName>
        <fullName evidence="1">Peptidase S74 domain-containing protein</fullName>
    </recommendedName>
</protein>
<proteinExistence type="predicted"/>
<comment type="caution">
    <text evidence="2">The sequence shown here is derived from an EMBL/GenBank/DDBJ whole genome shotgun (WGS) entry which is preliminary data.</text>
</comment>
<gene>
    <name evidence="2" type="ORF">LCGC14_1686230</name>
</gene>
<evidence type="ECO:0000259" key="1">
    <source>
        <dbReference type="PROSITE" id="PS51688"/>
    </source>
</evidence>
<feature type="domain" description="Peptidase S74" evidence="1">
    <location>
        <begin position="1"/>
        <end position="68"/>
    </location>
</feature>